<dbReference type="OrthoDB" id="1152826at2759"/>
<evidence type="ECO:0000313" key="6">
    <source>
        <dbReference type="EMBL" id="RLN40236.1"/>
    </source>
</evidence>
<feature type="region of interest" description="Disordered" evidence="4">
    <location>
        <begin position="402"/>
        <end position="435"/>
    </location>
</feature>
<gene>
    <name evidence="6" type="ORF">C2845_PM01G01760</name>
</gene>
<comment type="caution">
    <text evidence="6">The sequence shown here is derived from an EMBL/GenBank/DDBJ whole genome shotgun (WGS) entry which is preliminary data.</text>
</comment>
<feature type="compositionally biased region" description="Basic and acidic residues" evidence="4">
    <location>
        <begin position="305"/>
        <end position="318"/>
    </location>
</feature>
<dbReference type="SUPFAM" id="SSF51735">
    <property type="entry name" value="NAD(P)-binding Rossmann-fold domains"/>
    <property type="match status" value="1"/>
</dbReference>
<proteinExistence type="inferred from homology"/>
<feature type="domain" description="Glyceraldehyde 3-phosphate dehydrogenase NAD(P) binding" evidence="5">
    <location>
        <begin position="78"/>
        <end position="231"/>
    </location>
</feature>
<feature type="compositionally biased region" description="Basic residues" evidence="4">
    <location>
        <begin position="333"/>
        <end position="361"/>
    </location>
</feature>
<protein>
    <recommendedName>
        <fullName evidence="5">Glyceraldehyde 3-phosphate dehydrogenase NAD(P) binding domain-containing protein</fullName>
    </recommendedName>
</protein>
<reference evidence="7" key="1">
    <citation type="journal article" date="2019" name="Nat. Commun.">
        <title>The genome of broomcorn millet.</title>
        <authorList>
            <person name="Zou C."/>
            <person name="Miki D."/>
            <person name="Li D."/>
            <person name="Tang Q."/>
            <person name="Xiao L."/>
            <person name="Rajput S."/>
            <person name="Deng P."/>
            <person name="Jia W."/>
            <person name="Huang R."/>
            <person name="Zhang M."/>
            <person name="Sun Y."/>
            <person name="Hu J."/>
            <person name="Fu X."/>
            <person name="Schnable P.S."/>
            <person name="Li F."/>
            <person name="Zhang H."/>
            <person name="Feng B."/>
            <person name="Zhu X."/>
            <person name="Liu R."/>
            <person name="Schnable J.C."/>
            <person name="Zhu J.-K."/>
            <person name="Zhang H."/>
        </authorList>
    </citation>
    <scope>NUCLEOTIDE SEQUENCE [LARGE SCALE GENOMIC DNA]</scope>
</reference>
<dbReference type="FunFam" id="3.40.50.720:FF:000001">
    <property type="entry name" value="Glyceraldehyde-3-phosphate dehydrogenase"/>
    <property type="match status" value="1"/>
</dbReference>
<dbReference type="InterPro" id="IPR020830">
    <property type="entry name" value="GlycerAld_3-P_DH_AS"/>
</dbReference>
<dbReference type="PRINTS" id="PR00078">
    <property type="entry name" value="G3PDHDRGNASE"/>
</dbReference>
<dbReference type="GO" id="GO:0016620">
    <property type="term" value="F:oxidoreductase activity, acting on the aldehyde or oxo group of donors, NAD or NADP as acceptor"/>
    <property type="evidence" value="ECO:0007669"/>
    <property type="project" value="InterPro"/>
</dbReference>
<keyword evidence="7" id="KW-1185">Reference proteome</keyword>
<keyword evidence="2" id="KW-0560">Oxidoreductase</keyword>
<dbReference type="AlphaFoldDB" id="A0A3L6TKS9"/>
<feature type="compositionally biased region" description="Gly residues" evidence="4">
    <location>
        <begin position="407"/>
        <end position="422"/>
    </location>
</feature>
<dbReference type="EMBL" id="PQIB02000001">
    <property type="protein sequence ID" value="RLN40236.1"/>
    <property type="molecule type" value="Genomic_DNA"/>
</dbReference>
<dbReference type="InterPro" id="IPR020831">
    <property type="entry name" value="GlycerAld/Erythrose_P_DH"/>
</dbReference>
<feature type="region of interest" description="Disordered" evidence="4">
    <location>
        <begin position="248"/>
        <end position="361"/>
    </location>
</feature>
<organism evidence="6 7">
    <name type="scientific">Panicum miliaceum</name>
    <name type="common">Proso millet</name>
    <name type="synonym">Broomcorn millet</name>
    <dbReference type="NCBI Taxonomy" id="4540"/>
    <lineage>
        <taxon>Eukaryota</taxon>
        <taxon>Viridiplantae</taxon>
        <taxon>Streptophyta</taxon>
        <taxon>Embryophyta</taxon>
        <taxon>Tracheophyta</taxon>
        <taxon>Spermatophyta</taxon>
        <taxon>Magnoliopsida</taxon>
        <taxon>Liliopsida</taxon>
        <taxon>Poales</taxon>
        <taxon>Poaceae</taxon>
        <taxon>PACMAD clade</taxon>
        <taxon>Panicoideae</taxon>
        <taxon>Panicodae</taxon>
        <taxon>Paniceae</taxon>
        <taxon>Panicinae</taxon>
        <taxon>Panicum</taxon>
        <taxon>Panicum sect. Panicum</taxon>
    </lineage>
</organism>
<comment type="similarity">
    <text evidence="1 3">Belongs to the glyceraldehyde-3-phosphate dehydrogenase family.</text>
</comment>
<evidence type="ECO:0000313" key="7">
    <source>
        <dbReference type="Proteomes" id="UP000275267"/>
    </source>
</evidence>
<sequence length="514" mass="55457">MATHAALAASRIPASARLHSRAASRQRVDFADFSGLRQGSCSVSTAAREASFSDVLGAQLVAKATGENAVRAPAEAKLKVAINGFGRIGRNFLRCWHGREDSPLDVVVINDSGGVKNASHLLKYDSMLGTFKADVKIVDDTTISVDGKLITVVSNRDPLKLPWAELGIDIVIEGTGVFVDGPGAGKHIQAGAKKVIITAPAKGADIPTYVVGVNEGDYDHGVADIISNASCTTNCLAPFVKVLDEEFGDREGNHDDDPLVHRRPEAAGRVPPRPEARPRGGAEHRADEHRRRQGRGAGAAAAEGEAERHRAPRADPERVGGGPGDQHREEGHHGRRRQRRVPQGRRRPAQGRPGRLRRAARVRRLQVLRRVLHHRLLAHHGHGRRHGQGRRLVRQRVGIQPARGRFGAPGGGQVAGRGGGGQRRPPGGLLQGQPRDRRVQGVRGIRLGLARGRVLFRNDCNETRTNITIDQEEGGITLLCFGSLPRCSSVESTHTGLLRETDGVAEMDLCFCEV</sequence>
<dbReference type="Pfam" id="PF00044">
    <property type="entry name" value="Gp_dh_N"/>
    <property type="match status" value="1"/>
</dbReference>
<feature type="compositionally biased region" description="Low complexity" evidence="4">
    <location>
        <begin position="423"/>
        <end position="433"/>
    </location>
</feature>
<evidence type="ECO:0000256" key="1">
    <source>
        <dbReference type="ARBA" id="ARBA00007406"/>
    </source>
</evidence>
<dbReference type="InterPro" id="IPR020828">
    <property type="entry name" value="GlycerAld_3-P_DH_NAD(P)-bd"/>
</dbReference>
<dbReference type="PANTHER" id="PTHR43148">
    <property type="entry name" value="GLYCERALDEHYDE-3-PHOSPHATE DEHYDROGENASE 2"/>
    <property type="match status" value="1"/>
</dbReference>
<dbReference type="CDD" id="cd05214">
    <property type="entry name" value="GAPDH_I_N"/>
    <property type="match status" value="1"/>
</dbReference>
<dbReference type="Gene3D" id="3.40.50.720">
    <property type="entry name" value="NAD(P)-binding Rossmann-like Domain"/>
    <property type="match status" value="1"/>
</dbReference>
<dbReference type="Proteomes" id="UP000275267">
    <property type="component" value="Unassembled WGS sequence"/>
</dbReference>
<evidence type="ECO:0000256" key="2">
    <source>
        <dbReference type="ARBA" id="ARBA00023002"/>
    </source>
</evidence>
<evidence type="ECO:0000256" key="3">
    <source>
        <dbReference type="RuleBase" id="RU000397"/>
    </source>
</evidence>
<dbReference type="GO" id="GO:0051287">
    <property type="term" value="F:NAD binding"/>
    <property type="evidence" value="ECO:0007669"/>
    <property type="project" value="InterPro"/>
</dbReference>
<name>A0A3L6TKS9_PANMI</name>
<evidence type="ECO:0000259" key="5">
    <source>
        <dbReference type="SMART" id="SM00846"/>
    </source>
</evidence>
<dbReference type="SMART" id="SM00846">
    <property type="entry name" value="Gp_dh_N"/>
    <property type="match status" value="1"/>
</dbReference>
<accession>A0A3L6TKS9</accession>
<evidence type="ECO:0000256" key="4">
    <source>
        <dbReference type="SAM" id="MobiDB-lite"/>
    </source>
</evidence>
<dbReference type="InterPro" id="IPR036291">
    <property type="entry name" value="NAD(P)-bd_dom_sf"/>
</dbReference>
<feature type="compositionally biased region" description="Basic and acidic residues" evidence="4">
    <location>
        <begin position="249"/>
        <end position="290"/>
    </location>
</feature>
<dbReference type="STRING" id="4540.A0A3L6TKS9"/>
<dbReference type="PROSITE" id="PS00071">
    <property type="entry name" value="GAPDH"/>
    <property type="match status" value="1"/>
</dbReference>